<evidence type="ECO:0000313" key="2">
    <source>
        <dbReference type="Proteomes" id="UP000470022"/>
    </source>
</evidence>
<dbReference type="EMBL" id="CP127523">
    <property type="protein sequence ID" value="XRI68762.1"/>
    <property type="molecule type" value="Genomic_DNA"/>
</dbReference>
<proteinExistence type="predicted"/>
<sequence length="211" mass="22976">MTIGPVTFALNFTTVRNDNGKVIAFHASWREITARRMGQHTAQELSQVVEKISEAVTDSETRVATMEHALGDVVSGMEENQKAVQTLERQAKTIGEIATTIRGISYQTNLLALNAAIEAARAGEYGRGFAVVADEVRSLAKKVQDATVIIQENMEAAECQAKSIQAAESSARLQLDKAGQAMRLLSLQFEKLQSISNDLQALTQNLTTILK</sequence>
<organism evidence="1 2">
    <name type="scientific">Acidithiobacillus ferrianus</name>
    <dbReference type="NCBI Taxonomy" id="2678518"/>
    <lineage>
        <taxon>Bacteria</taxon>
        <taxon>Pseudomonadati</taxon>
        <taxon>Pseudomonadota</taxon>
        <taxon>Acidithiobacillia</taxon>
        <taxon>Acidithiobacillales</taxon>
        <taxon>Acidithiobacillaceae</taxon>
        <taxon>Acidithiobacillus</taxon>
    </lineage>
</organism>
<gene>
    <name evidence="1" type="ORF">GL267_013565</name>
</gene>
<reference evidence="1" key="1">
    <citation type="submission" date="2023-06" db="EMBL/GenBank/DDBJ databases">
        <title>Complete and circular genome of Acidithiobacillus ferrianus DSM 107098.</title>
        <authorList>
            <person name="Norris P.R."/>
            <person name="Falagan C."/>
            <person name="Moya-Beltran A."/>
            <person name="Castro M."/>
            <person name="Quatrini R."/>
            <person name="Johnson D.B."/>
        </authorList>
    </citation>
    <scope>NUCLEOTIDE SEQUENCE</scope>
    <source>
        <strain evidence="1">MG</strain>
    </source>
</reference>
<keyword evidence="2" id="KW-1185">Reference proteome</keyword>
<evidence type="ECO:0000313" key="1">
    <source>
        <dbReference type="EMBL" id="XRI68762.1"/>
    </source>
</evidence>
<dbReference type="Proteomes" id="UP000470022">
    <property type="component" value="Chromosome"/>
</dbReference>
<protein>
    <submittedName>
        <fullName evidence="1">Methyl-accepting chemotaxis protein</fullName>
    </submittedName>
</protein>
<name>A0ACD5H732_9PROT</name>
<accession>A0ACD5H732</accession>